<organism evidence="1 2">
    <name type="scientific">Dickeya phage vB_DsoM_AD1</name>
    <dbReference type="NCBI Taxonomy" id="2283029"/>
    <lineage>
        <taxon>Viruses</taxon>
        <taxon>Duplodnaviria</taxon>
        <taxon>Heunggongvirae</taxon>
        <taxon>Uroviricota</taxon>
        <taxon>Caudoviricetes</taxon>
        <taxon>Alexandravirus</taxon>
        <taxon>Alexandravirus AD1</taxon>
    </lineage>
</organism>
<name>A0A384ZYK7_9CAUD</name>
<evidence type="ECO:0000313" key="2">
    <source>
        <dbReference type="Proteomes" id="UP000262440"/>
    </source>
</evidence>
<dbReference type="EMBL" id="MH460463">
    <property type="protein sequence ID" value="AXG67322.1"/>
    <property type="molecule type" value="Genomic_DNA"/>
</dbReference>
<reference evidence="1 2" key="1">
    <citation type="journal article" date="2018" name="Front. Microbiol.">
        <title>Jumbo Bacteriophages Are Represented Within an Increasing Diversity of Environmental Viruses Infecting the Emerging Phytopathogen, Dickeya solani.</title>
        <authorList>
            <person name="Day A.W."/>
            <person name="Ahn J."/>
            <person name="Salmond G.P.C."/>
        </authorList>
    </citation>
    <scope>NUCLEOTIDE SEQUENCE [LARGE SCALE GENOMIC DNA]</scope>
</reference>
<sequence length="209" mass="24054">MNTTIQFLMDENEIEDALTSYHTDPTDENKRRVIETILSEAKNAPKPNVAPEPHRIIFVPSLSTLRSEPALKPFATFSGEFDKTLMATAKLAKRVVDRIHEAGSSAVYVRFDPEEWYSYRIPILWGFYDLALESKTLDGIDSSMRDLMRKVGNLPLDEDVEVFYKMINRYVIEGEHEGCLRSITQMVDTQFTRNLPQTKTEIEEEGEEE</sequence>
<accession>A0A384ZYK7</accession>
<proteinExistence type="predicted"/>
<gene>
    <name evidence="1" type="ORF">AD1_278</name>
</gene>
<evidence type="ECO:0000313" key="1">
    <source>
        <dbReference type="EMBL" id="AXG67322.1"/>
    </source>
</evidence>
<protein>
    <submittedName>
        <fullName evidence="1">Uncharacterized protein</fullName>
    </submittedName>
</protein>
<dbReference type="Proteomes" id="UP000262440">
    <property type="component" value="Segment"/>
</dbReference>
<keyword evidence="2" id="KW-1185">Reference proteome</keyword>